<comment type="similarity">
    <text evidence="1">Belongs to the LysR transcriptional regulatory family.</text>
</comment>
<dbReference type="EMBL" id="WBJZ01000012">
    <property type="protein sequence ID" value="KAB1656363.1"/>
    <property type="molecule type" value="Genomic_DNA"/>
</dbReference>
<accession>A0A7J5BSW6</accession>
<dbReference type="Pfam" id="PF00126">
    <property type="entry name" value="HTH_1"/>
    <property type="match status" value="1"/>
</dbReference>
<keyword evidence="4" id="KW-0804">Transcription</keyword>
<dbReference type="GO" id="GO:0003700">
    <property type="term" value="F:DNA-binding transcription factor activity"/>
    <property type="evidence" value="ECO:0007669"/>
    <property type="project" value="InterPro"/>
</dbReference>
<keyword evidence="8" id="KW-1185">Reference proteome</keyword>
<evidence type="ECO:0000256" key="4">
    <source>
        <dbReference type="ARBA" id="ARBA00023163"/>
    </source>
</evidence>
<reference evidence="7 8" key="1">
    <citation type="submission" date="2019-09" db="EMBL/GenBank/DDBJ databases">
        <title>Phylogeny of genus Pseudoclavibacter and closely related genus.</title>
        <authorList>
            <person name="Li Y."/>
        </authorList>
    </citation>
    <scope>NUCLEOTIDE SEQUENCE [LARGE SCALE GENOMIC DNA]</scope>
    <source>
        <strain evidence="7 8">DSM 23821</strain>
    </source>
</reference>
<keyword evidence="2" id="KW-0805">Transcription regulation</keyword>
<gene>
    <name evidence="7" type="ORF">F8O01_10530</name>
</gene>
<evidence type="ECO:0000313" key="8">
    <source>
        <dbReference type="Proteomes" id="UP000467240"/>
    </source>
</evidence>
<dbReference type="PANTHER" id="PTHR30346">
    <property type="entry name" value="TRANSCRIPTIONAL DUAL REGULATOR HCAR-RELATED"/>
    <property type="match status" value="1"/>
</dbReference>
<dbReference type="PROSITE" id="PS50931">
    <property type="entry name" value="HTH_LYSR"/>
    <property type="match status" value="1"/>
</dbReference>
<comment type="caution">
    <text evidence="7">The sequence shown here is derived from an EMBL/GenBank/DDBJ whole genome shotgun (WGS) entry which is preliminary data.</text>
</comment>
<dbReference type="Proteomes" id="UP000467240">
    <property type="component" value="Unassembled WGS sequence"/>
</dbReference>
<dbReference type="AlphaFoldDB" id="A0A7J5BSW6"/>
<sequence length="340" mass="36968">MHQANIQQIECLITLADELHFGRTAECLGYSQSRVSQLVADLEARVGARLVERTSRRVALTRVGAQFVDEVRPAYRSLMRTFTRARERALRGAVEELRIGFTGVICEEITGVFRALYEAHGIAVRTHDLPLGSPFAAVLDGEVDAVIAELPVHEPELVVGYRFPPQDQLVAVASDHPLAARDALDVEELAGLDLLHRIGEAPDYWKAARTPPATPRGATIHSTIGITSIQEGLALAASGRQALLTCRPLAEHQSRTDLRFVPVRGLEGTSQLGLVWRGDCTSPQLTALAQLLDADDSVDRRAGARVDPVPTERERATRARRAGHRPPASPHVASTFSTGS</sequence>
<dbReference type="PANTHER" id="PTHR30346:SF0">
    <property type="entry name" value="HCA OPERON TRANSCRIPTIONAL ACTIVATOR HCAR"/>
    <property type="match status" value="1"/>
</dbReference>
<proteinExistence type="inferred from homology"/>
<dbReference type="OrthoDB" id="3636008at2"/>
<dbReference type="Gene3D" id="3.40.190.10">
    <property type="entry name" value="Periplasmic binding protein-like II"/>
    <property type="match status" value="2"/>
</dbReference>
<dbReference type="InterPro" id="IPR005119">
    <property type="entry name" value="LysR_subst-bd"/>
</dbReference>
<protein>
    <submittedName>
        <fullName evidence="7">LysR family transcriptional regulator</fullName>
    </submittedName>
</protein>
<evidence type="ECO:0000256" key="1">
    <source>
        <dbReference type="ARBA" id="ARBA00009437"/>
    </source>
</evidence>
<feature type="domain" description="HTH lysR-type" evidence="6">
    <location>
        <begin position="1"/>
        <end position="61"/>
    </location>
</feature>
<name>A0A7J5BSW6_9MICO</name>
<dbReference type="InterPro" id="IPR036390">
    <property type="entry name" value="WH_DNA-bd_sf"/>
</dbReference>
<evidence type="ECO:0000259" key="6">
    <source>
        <dbReference type="PROSITE" id="PS50931"/>
    </source>
</evidence>
<evidence type="ECO:0000256" key="2">
    <source>
        <dbReference type="ARBA" id="ARBA00023015"/>
    </source>
</evidence>
<dbReference type="GO" id="GO:0003677">
    <property type="term" value="F:DNA binding"/>
    <property type="evidence" value="ECO:0007669"/>
    <property type="project" value="UniProtKB-KW"/>
</dbReference>
<evidence type="ECO:0000313" key="7">
    <source>
        <dbReference type="EMBL" id="KAB1656363.1"/>
    </source>
</evidence>
<dbReference type="InterPro" id="IPR000847">
    <property type="entry name" value="LysR_HTH_N"/>
</dbReference>
<feature type="compositionally biased region" description="Basic and acidic residues" evidence="5">
    <location>
        <begin position="301"/>
        <end position="317"/>
    </location>
</feature>
<organism evidence="7 8">
    <name type="scientific">Pseudoclavibacter chungangensis</name>
    <dbReference type="NCBI Taxonomy" id="587635"/>
    <lineage>
        <taxon>Bacteria</taxon>
        <taxon>Bacillati</taxon>
        <taxon>Actinomycetota</taxon>
        <taxon>Actinomycetes</taxon>
        <taxon>Micrococcales</taxon>
        <taxon>Microbacteriaceae</taxon>
        <taxon>Pseudoclavibacter</taxon>
    </lineage>
</organism>
<dbReference type="Pfam" id="PF03466">
    <property type="entry name" value="LysR_substrate"/>
    <property type="match status" value="1"/>
</dbReference>
<dbReference type="Gene3D" id="1.10.10.10">
    <property type="entry name" value="Winged helix-like DNA-binding domain superfamily/Winged helix DNA-binding domain"/>
    <property type="match status" value="1"/>
</dbReference>
<dbReference type="SUPFAM" id="SSF53850">
    <property type="entry name" value="Periplasmic binding protein-like II"/>
    <property type="match status" value="1"/>
</dbReference>
<feature type="region of interest" description="Disordered" evidence="5">
    <location>
        <begin position="301"/>
        <end position="340"/>
    </location>
</feature>
<dbReference type="InterPro" id="IPR036388">
    <property type="entry name" value="WH-like_DNA-bd_sf"/>
</dbReference>
<keyword evidence="3" id="KW-0238">DNA-binding</keyword>
<evidence type="ECO:0000256" key="5">
    <source>
        <dbReference type="SAM" id="MobiDB-lite"/>
    </source>
</evidence>
<dbReference type="SUPFAM" id="SSF46785">
    <property type="entry name" value="Winged helix' DNA-binding domain"/>
    <property type="match status" value="1"/>
</dbReference>
<evidence type="ECO:0000256" key="3">
    <source>
        <dbReference type="ARBA" id="ARBA00023125"/>
    </source>
</evidence>
<dbReference type="GO" id="GO:0032993">
    <property type="term" value="C:protein-DNA complex"/>
    <property type="evidence" value="ECO:0007669"/>
    <property type="project" value="TreeGrafter"/>
</dbReference>